<name>A0A5M6ZM83_9PROT</name>
<organism evidence="1 2">
    <name type="scientific">Alkalicaulis satelles</name>
    <dbReference type="NCBI Taxonomy" id="2609175"/>
    <lineage>
        <taxon>Bacteria</taxon>
        <taxon>Pseudomonadati</taxon>
        <taxon>Pseudomonadota</taxon>
        <taxon>Alphaproteobacteria</taxon>
        <taxon>Maricaulales</taxon>
        <taxon>Maricaulaceae</taxon>
        <taxon>Alkalicaulis</taxon>
    </lineage>
</organism>
<accession>A0A5M6ZM83</accession>
<keyword evidence="2" id="KW-1185">Reference proteome</keyword>
<reference evidence="1 2" key="1">
    <citation type="submission" date="2019-09" db="EMBL/GenBank/DDBJ databases">
        <authorList>
            <person name="Kevbrin V."/>
            <person name="Grouzdev D.S."/>
        </authorList>
    </citation>
    <scope>NUCLEOTIDE SEQUENCE [LARGE SCALE GENOMIC DNA]</scope>
    <source>
        <strain evidence="1 2">G-192</strain>
    </source>
</reference>
<evidence type="ECO:0000313" key="1">
    <source>
        <dbReference type="EMBL" id="KAA5804797.1"/>
    </source>
</evidence>
<dbReference type="Proteomes" id="UP000325122">
    <property type="component" value="Unassembled WGS sequence"/>
</dbReference>
<gene>
    <name evidence="1" type="ORF">F1654_02005</name>
</gene>
<comment type="caution">
    <text evidence="1">The sequence shown here is derived from an EMBL/GenBank/DDBJ whole genome shotgun (WGS) entry which is preliminary data.</text>
</comment>
<protein>
    <submittedName>
        <fullName evidence="1">Uncharacterized protein</fullName>
    </submittedName>
</protein>
<evidence type="ECO:0000313" key="2">
    <source>
        <dbReference type="Proteomes" id="UP000325122"/>
    </source>
</evidence>
<dbReference type="RefSeq" id="WP_150021828.1">
    <property type="nucleotide sequence ID" value="NZ_VWOJ01000001.1"/>
</dbReference>
<proteinExistence type="predicted"/>
<sequence length="110" mass="12843">MEQDSRFIELAFRMWREIKEKDGADTPRYLLSAVSSVPSADWDDLVLKLALWRWVHEGLERPASRPDQMDQLVYSIYRDALKLAGREDYAKPVDNETEFFSEMLSDSRAA</sequence>
<dbReference type="EMBL" id="VWOJ01000001">
    <property type="protein sequence ID" value="KAA5804797.1"/>
    <property type="molecule type" value="Genomic_DNA"/>
</dbReference>
<dbReference type="AlphaFoldDB" id="A0A5M6ZM83"/>